<evidence type="ECO:0000256" key="1">
    <source>
        <dbReference type="ARBA" id="ARBA00006484"/>
    </source>
</evidence>
<dbReference type="InterPro" id="IPR002347">
    <property type="entry name" value="SDR_fam"/>
</dbReference>
<dbReference type="Gene3D" id="3.40.50.720">
    <property type="entry name" value="NAD(P)-binding Rossmann-like Domain"/>
    <property type="match status" value="1"/>
</dbReference>
<dbReference type="Proteomes" id="UP000192674">
    <property type="component" value="Unassembled WGS sequence"/>
</dbReference>
<evidence type="ECO:0000313" key="4">
    <source>
        <dbReference type="EMBL" id="SMD25892.1"/>
    </source>
</evidence>
<evidence type="ECO:0000259" key="3">
    <source>
        <dbReference type="SMART" id="SM00822"/>
    </source>
</evidence>
<proteinExistence type="inferred from homology"/>
<dbReference type="RefSeq" id="WP_033393191.1">
    <property type="nucleotide sequence ID" value="NZ_FWXV01000012.1"/>
</dbReference>
<dbReference type="SMART" id="SM00822">
    <property type="entry name" value="PKS_KR"/>
    <property type="match status" value="1"/>
</dbReference>
<protein>
    <submittedName>
        <fullName evidence="4">NAD(P)-dependent dehydrogenase, short-chain alcohol dehydrogenase family</fullName>
    </submittedName>
</protein>
<dbReference type="CDD" id="cd05233">
    <property type="entry name" value="SDR_c"/>
    <property type="match status" value="1"/>
</dbReference>
<evidence type="ECO:0000313" key="5">
    <source>
        <dbReference type="Proteomes" id="UP000192674"/>
    </source>
</evidence>
<evidence type="ECO:0000256" key="2">
    <source>
        <dbReference type="ARBA" id="ARBA00023002"/>
    </source>
</evidence>
<feature type="domain" description="Ketoreductase" evidence="3">
    <location>
        <begin position="7"/>
        <end position="161"/>
    </location>
</feature>
<comment type="similarity">
    <text evidence="1">Belongs to the short-chain dehydrogenases/reductases (SDR) family.</text>
</comment>
<organism evidence="4 5">
    <name type="scientific">Kibdelosporangium aridum</name>
    <dbReference type="NCBI Taxonomy" id="2030"/>
    <lineage>
        <taxon>Bacteria</taxon>
        <taxon>Bacillati</taxon>
        <taxon>Actinomycetota</taxon>
        <taxon>Actinomycetes</taxon>
        <taxon>Pseudonocardiales</taxon>
        <taxon>Pseudonocardiaceae</taxon>
        <taxon>Kibdelosporangium</taxon>
    </lineage>
</organism>
<dbReference type="EMBL" id="FWXV01000012">
    <property type="protein sequence ID" value="SMD25892.1"/>
    <property type="molecule type" value="Genomic_DNA"/>
</dbReference>
<dbReference type="SUPFAM" id="SSF51735">
    <property type="entry name" value="NAD(P)-binding Rossmann-fold domains"/>
    <property type="match status" value="1"/>
</dbReference>
<dbReference type="PANTHER" id="PTHR43477">
    <property type="entry name" value="DIHYDROANTICAPSIN 7-DEHYDROGENASE"/>
    <property type="match status" value="1"/>
</dbReference>
<dbReference type="InterPro" id="IPR036291">
    <property type="entry name" value="NAD(P)-bd_dom_sf"/>
</dbReference>
<reference evidence="4 5" key="1">
    <citation type="submission" date="2017-04" db="EMBL/GenBank/DDBJ databases">
        <authorList>
            <person name="Afonso C.L."/>
            <person name="Miller P.J."/>
            <person name="Scott M.A."/>
            <person name="Spackman E."/>
            <person name="Goraichik I."/>
            <person name="Dimitrov K.M."/>
            <person name="Suarez D.L."/>
            <person name="Swayne D.E."/>
        </authorList>
    </citation>
    <scope>NUCLEOTIDE SEQUENCE [LARGE SCALE GENOMIC DNA]</scope>
    <source>
        <strain evidence="4 5">DSM 43828</strain>
    </source>
</reference>
<dbReference type="GO" id="GO:0016491">
    <property type="term" value="F:oxidoreductase activity"/>
    <property type="evidence" value="ECO:0007669"/>
    <property type="project" value="UniProtKB-KW"/>
</dbReference>
<dbReference type="AlphaFoldDB" id="A0A1Y5Y950"/>
<dbReference type="Pfam" id="PF13561">
    <property type="entry name" value="adh_short_C2"/>
    <property type="match status" value="1"/>
</dbReference>
<name>A0A1Y5Y950_KIBAR</name>
<dbReference type="InterPro" id="IPR057326">
    <property type="entry name" value="KR_dom"/>
</dbReference>
<dbReference type="OrthoDB" id="9803333at2"/>
<sequence length="261" mass="27519">MTTYAGKKVVITGGTHGIGMAVAERLLDGGAEVLITGRKEANLVAAKERLAGRAAHVMRSDASNLDDIKELGRAVKNTLGEVDLVFVNVSRLHFGPLGHVDEQTYDDSFDTTTKGAFFTAQELAPLVRDGGAFVFTTAVAVGMGFVDTAVGTGMKSAIRGFVKVFASELLHRGIRVNAVSPGFIETPTMGVAEPTEELIAAIEEEGGPMTPMNRFGTPDEVATAVLFLGFDATFTTGSELPVDGGLGEGLEKRVPDQTFVR</sequence>
<keyword evidence="2" id="KW-0560">Oxidoreductase</keyword>
<dbReference type="FunFam" id="3.40.50.720:FF:000084">
    <property type="entry name" value="Short-chain dehydrogenase reductase"/>
    <property type="match status" value="1"/>
</dbReference>
<dbReference type="InterPro" id="IPR051122">
    <property type="entry name" value="SDR_DHRS6-like"/>
</dbReference>
<keyword evidence="5" id="KW-1185">Reference proteome</keyword>
<accession>A0A1Y5Y950</accession>
<dbReference type="PRINTS" id="PR00081">
    <property type="entry name" value="GDHRDH"/>
</dbReference>
<dbReference type="PANTHER" id="PTHR43477:SF1">
    <property type="entry name" value="DIHYDROANTICAPSIN 7-DEHYDROGENASE"/>
    <property type="match status" value="1"/>
</dbReference>
<gene>
    <name evidence="4" type="ORF">SAMN05661093_09470</name>
</gene>